<protein>
    <submittedName>
        <fullName evidence="2">Uncharacterized protein</fullName>
    </submittedName>
</protein>
<feature type="region of interest" description="Disordered" evidence="1">
    <location>
        <begin position="354"/>
        <end position="423"/>
    </location>
</feature>
<feature type="region of interest" description="Disordered" evidence="1">
    <location>
        <begin position="296"/>
        <end position="337"/>
    </location>
</feature>
<feature type="compositionally biased region" description="Basic and acidic residues" evidence="1">
    <location>
        <begin position="597"/>
        <end position="612"/>
    </location>
</feature>
<feature type="compositionally biased region" description="Polar residues" evidence="1">
    <location>
        <begin position="354"/>
        <end position="367"/>
    </location>
</feature>
<feature type="region of interest" description="Disordered" evidence="1">
    <location>
        <begin position="536"/>
        <end position="655"/>
    </location>
</feature>
<feature type="compositionally biased region" description="Polar residues" evidence="1">
    <location>
        <begin position="375"/>
        <end position="389"/>
    </location>
</feature>
<name>A0A0F4GG34_9PEZI</name>
<feature type="compositionally biased region" description="Basic and acidic residues" evidence="1">
    <location>
        <begin position="92"/>
        <end position="112"/>
    </location>
</feature>
<evidence type="ECO:0000313" key="3">
    <source>
        <dbReference type="Proteomes" id="UP000033647"/>
    </source>
</evidence>
<dbReference type="EMBL" id="LAFY01004090">
    <property type="protein sequence ID" value="KJX95155.1"/>
    <property type="molecule type" value="Genomic_DNA"/>
</dbReference>
<reference evidence="2 3" key="1">
    <citation type="submission" date="2015-03" db="EMBL/GenBank/DDBJ databases">
        <title>RNA-seq based gene annotation and comparative genomics of four Zymoseptoria species reveal species-specific pathogenicity related genes and transposable element activity.</title>
        <authorList>
            <person name="Grandaubert J."/>
            <person name="Bhattacharyya A."/>
            <person name="Stukenbrock E.H."/>
        </authorList>
    </citation>
    <scope>NUCLEOTIDE SEQUENCE [LARGE SCALE GENOMIC DNA]</scope>
    <source>
        <strain evidence="2 3">Zb18110</strain>
    </source>
</reference>
<sequence>MTDVNHVKVSGGSDSRQGKIAAIGLLGPGVKRDGSTHWGFGNVSKNKDPDTSLSTRLPATNDPITPTHARQTPQQHTPRNKRAAASSIDPDISPKKIKMEKSPDRLSTDRRRSSCQSSRFNKPPANLRSSYFPPRSESKLEVIELSSGDDEAPIRVEPVVRMRVNTFRPSDRASGFSRPAHGKYKPAPMDAEPMIQQSHFDTTDAKPVIQQSHFDTTDAKPIVQQRRFDTTPAKAQGPFVLEDESSEDEATTTATAFMAPTAQTSFAAKLVVAKPTLPEDVRAAQRKESERLRLEALRKKSDPSAANGHKDIPTSNAAPRSGSTMFPVTMFGSNKLDPPKRPLIKALQRMPSTLQTGYRQRPLTPQGQRPGVMTNKANNIPASTGTNVIDSKPPADDSRGQSHGTRTDLATNQAKSPKLPDTEVPFVQEQDGRSPLDMRASQPVDLARKIEHDNEKTLSELNAMRTQSSVKAARAAKLEGLRAAKRDQLNRAAEQADLEAKQRTEETSRRLIENRLEREAKEEQERVERHAIAQRLAKSSKASLQVVNKERAQQEKERRAQKSTENEAMLELKRAKTDRAQKLKERNARNAQADMDAEAKKDAEVSDTDRLVLDNAPEPIPTDSQLEPAQPTKAGPFSLNSAAGKSAMEHRANQHAPSAYVPLTAKLANHARQTQPGAVIANPHRPGQHQGRAAETNKSIASQIKAIGSITAPDGRLYLWREIGDQTWSQTIGFWKEVTGMAKGEDSLRKRFRALKVLVEHTEADIGLMEQLAVGDKEAEMRINRLAQDTCAVLTVAEERPTVRLAVRKDSSVTIAPQIVLPTFPQLPSAAQDSLTSASAVPRPTTGGKQLTAEFLASMAQNMVEAIEEANKADAESELESDMEAQDYCYRTYRIIRREFTLDDANKGYEADDMPWLDCCDALESVEEANSAAEKYLRFNRLPSFGHPDEEHREVREIGLARTLADDDHAAEVNNEDDEHDGTDDGAEGVDPPATDRSSHPSWHAPVTGDEKYFCLYRGSNEVQVRVIPQLRQAWAKKRPKSKKGWLSRTCWRVKQRVCSDALFGDAVAQDIEEAAYTDLSVANAAAVQYFVEKTAKPSNTNLHLFCAEKQTMLQNLLRELDLGDVFKGQAQVGEDLVEVWVAESKLVGPRN</sequence>
<comment type="caution">
    <text evidence="2">The sequence shown here is derived from an EMBL/GenBank/DDBJ whole genome shotgun (WGS) entry which is preliminary data.</text>
</comment>
<feature type="region of interest" description="Disordered" evidence="1">
    <location>
        <begin position="27"/>
        <end position="133"/>
    </location>
</feature>
<evidence type="ECO:0000256" key="1">
    <source>
        <dbReference type="SAM" id="MobiDB-lite"/>
    </source>
</evidence>
<evidence type="ECO:0000313" key="2">
    <source>
        <dbReference type="EMBL" id="KJX95155.1"/>
    </source>
</evidence>
<feature type="compositionally biased region" description="Polar residues" evidence="1">
    <location>
        <begin position="401"/>
        <end position="415"/>
    </location>
</feature>
<feature type="compositionally biased region" description="Acidic residues" evidence="1">
    <location>
        <begin position="974"/>
        <end position="988"/>
    </location>
</feature>
<feature type="compositionally biased region" description="Basic and acidic residues" evidence="1">
    <location>
        <begin position="548"/>
        <end position="588"/>
    </location>
</feature>
<feature type="compositionally biased region" description="Polar residues" evidence="1">
    <location>
        <begin position="51"/>
        <end position="77"/>
    </location>
</feature>
<gene>
    <name evidence="2" type="ORF">TI39_contig4130g00007</name>
</gene>
<keyword evidence="3" id="KW-1185">Reference proteome</keyword>
<dbReference type="OrthoDB" id="10691725at2759"/>
<dbReference type="Proteomes" id="UP000033647">
    <property type="component" value="Unassembled WGS sequence"/>
</dbReference>
<dbReference type="AlphaFoldDB" id="A0A0F4GG34"/>
<accession>A0A0F4GG34</accession>
<feature type="compositionally biased region" description="Polar residues" evidence="1">
    <location>
        <begin position="313"/>
        <end position="326"/>
    </location>
</feature>
<feature type="compositionally biased region" description="Basic and acidic residues" evidence="1">
    <location>
        <begin position="296"/>
        <end position="312"/>
    </location>
</feature>
<organism evidence="2 3">
    <name type="scientific">Zymoseptoria brevis</name>
    <dbReference type="NCBI Taxonomy" id="1047168"/>
    <lineage>
        <taxon>Eukaryota</taxon>
        <taxon>Fungi</taxon>
        <taxon>Dikarya</taxon>
        <taxon>Ascomycota</taxon>
        <taxon>Pezizomycotina</taxon>
        <taxon>Dothideomycetes</taxon>
        <taxon>Dothideomycetidae</taxon>
        <taxon>Mycosphaerellales</taxon>
        <taxon>Mycosphaerellaceae</taxon>
        <taxon>Zymoseptoria</taxon>
    </lineage>
</organism>
<feature type="region of interest" description="Disordered" evidence="1">
    <location>
        <begin position="964"/>
        <end position="1004"/>
    </location>
</feature>
<proteinExistence type="predicted"/>